<dbReference type="AlphaFoldDB" id="A0A9D4GLW8"/>
<dbReference type="EMBL" id="JAIWYP010000005">
    <property type="protein sequence ID" value="KAH3816257.1"/>
    <property type="molecule type" value="Genomic_DNA"/>
</dbReference>
<protein>
    <submittedName>
        <fullName evidence="1">Uncharacterized protein</fullName>
    </submittedName>
</protein>
<evidence type="ECO:0000313" key="1">
    <source>
        <dbReference type="EMBL" id="KAH3816257.1"/>
    </source>
</evidence>
<name>A0A9D4GLW8_DREPO</name>
<keyword evidence="2" id="KW-1185">Reference proteome</keyword>
<gene>
    <name evidence="1" type="ORF">DPMN_117770</name>
</gene>
<evidence type="ECO:0000313" key="2">
    <source>
        <dbReference type="Proteomes" id="UP000828390"/>
    </source>
</evidence>
<reference evidence="1" key="1">
    <citation type="journal article" date="2019" name="bioRxiv">
        <title>The Genome of the Zebra Mussel, Dreissena polymorpha: A Resource for Invasive Species Research.</title>
        <authorList>
            <person name="McCartney M.A."/>
            <person name="Auch B."/>
            <person name="Kono T."/>
            <person name="Mallez S."/>
            <person name="Zhang Y."/>
            <person name="Obille A."/>
            <person name="Becker A."/>
            <person name="Abrahante J.E."/>
            <person name="Garbe J."/>
            <person name="Badalamenti J.P."/>
            <person name="Herman A."/>
            <person name="Mangelson H."/>
            <person name="Liachko I."/>
            <person name="Sullivan S."/>
            <person name="Sone E.D."/>
            <person name="Koren S."/>
            <person name="Silverstein K.A.T."/>
            <person name="Beckman K.B."/>
            <person name="Gohl D.M."/>
        </authorList>
    </citation>
    <scope>NUCLEOTIDE SEQUENCE</scope>
    <source>
        <strain evidence="1">Duluth1</strain>
        <tissue evidence="1">Whole animal</tissue>
    </source>
</reference>
<proteinExistence type="predicted"/>
<accession>A0A9D4GLW8</accession>
<comment type="caution">
    <text evidence="1">The sequence shown here is derived from an EMBL/GenBank/DDBJ whole genome shotgun (WGS) entry which is preliminary data.</text>
</comment>
<organism evidence="1 2">
    <name type="scientific">Dreissena polymorpha</name>
    <name type="common">Zebra mussel</name>
    <name type="synonym">Mytilus polymorpha</name>
    <dbReference type="NCBI Taxonomy" id="45954"/>
    <lineage>
        <taxon>Eukaryota</taxon>
        <taxon>Metazoa</taxon>
        <taxon>Spiralia</taxon>
        <taxon>Lophotrochozoa</taxon>
        <taxon>Mollusca</taxon>
        <taxon>Bivalvia</taxon>
        <taxon>Autobranchia</taxon>
        <taxon>Heteroconchia</taxon>
        <taxon>Euheterodonta</taxon>
        <taxon>Imparidentia</taxon>
        <taxon>Neoheterodontei</taxon>
        <taxon>Myida</taxon>
        <taxon>Dreissenoidea</taxon>
        <taxon>Dreissenidae</taxon>
        <taxon>Dreissena</taxon>
    </lineage>
</organism>
<dbReference type="Proteomes" id="UP000828390">
    <property type="component" value="Unassembled WGS sequence"/>
</dbReference>
<sequence>MTETHLVESYPDDIEASSTDEFVQFKSILEAVKDRTITHMSELLKLDGGQLKTTFPNAVRIYLTIPVNNC</sequence>
<reference evidence="1" key="2">
    <citation type="submission" date="2020-11" db="EMBL/GenBank/DDBJ databases">
        <authorList>
            <person name="McCartney M.A."/>
            <person name="Auch B."/>
            <person name="Kono T."/>
            <person name="Mallez S."/>
            <person name="Becker A."/>
            <person name="Gohl D.M."/>
            <person name="Silverstein K.A.T."/>
            <person name="Koren S."/>
            <person name="Bechman K.B."/>
            <person name="Herman A."/>
            <person name="Abrahante J.E."/>
            <person name="Garbe J."/>
        </authorList>
    </citation>
    <scope>NUCLEOTIDE SEQUENCE</scope>
    <source>
        <strain evidence="1">Duluth1</strain>
        <tissue evidence="1">Whole animal</tissue>
    </source>
</reference>